<comment type="function">
    <text evidence="5">Poorly processive, error-prone DNA polymerase involved in untargeted mutagenesis. Copies undamaged DNA at stalled replication forks, which arise in vivo from mismatched or misaligned primer ends. These misaligned primers can be extended by PolIV. Exhibits no 3'-5' exonuclease (proofreading) activity. May be involved in translesional synthesis, in conjunction with the beta clamp from PolIII.</text>
</comment>
<dbReference type="GO" id="GO:0003684">
    <property type="term" value="F:damaged DNA binding"/>
    <property type="evidence" value="ECO:0007669"/>
    <property type="project" value="InterPro"/>
</dbReference>
<name>A0A521CPF2_9RHOB</name>
<evidence type="ECO:0000313" key="10">
    <source>
        <dbReference type="Proteomes" id="UP000319555"/>
    </source>
</evidence>
<dbReference type="Gene3D" id="3.30.70.270">
    <property type="match status" value="1"/>
</dbReference>
<feature type="domain" description="DNA polymerase Y-family little finger" evidence="8">
    <location>
        <begin position="241"/>
        <end position="343"/>
    </location>
</feature>
<keyword evidence="4" id="KW-0227">DNA damage</keyword>
<dbReference type="SUPFAM" id="SSF56672">
    <property type="entry name" value="DNA/RNA polymerases"/>
    <property type="match status" value="1"/>
</dbReference>
<dbReference type="InterPro" id="IPR001126">
    <property type="entry name" value="UmuC"/>
</dbReference>
<dbReference type="Pfam" id="PF11799">
    <property type="entry name" value="IMS_C"/>
    <property type="match status" value="1"/>
</dbReference>
<feature type="domain" description="UmuC" evidence="7">
    <location>
        <begin position="22"/>
        <end position="154"/>
    </location>
</feature>
<dbReference type="CDD" id="cd03468">
    <property type="entry name" value="PolY_like"/>
    <property type="match status" value="1"/>
</dbReference>
<dbReference type="AlphaFoldDB" id="A0A521CPF2"/>
<dbReference type="InterPro" id="IPR043128">
    <property type="entry name" value="Rev_trsase/Diguanyl_cyclase"/>
</dbReference>
<dbReference type="OrthoDB" id="9788640at2"/>
<accession>A0A521CPF2</accession>
<evidence type="ECO:0000259" key="7">
    <source>
        <dbReference type="Pfam" id="PF00817"/>
    </source>
</evidence>
<organism evidence="9 10">
    <name type="scientific">Ruegeria faecimaris</name>
    <dbReference type="NCBI Taxonomy" id="686389"/>
    <lineage>
        <taxon>Bacteria</taxon>
        <taxon>Pseudomonadati</taxon>
        <taxon>Pseudomonadota</taxon>
        <taxon>Alphaproteobacteria</taxon>
        <taxon>Rhodobacterales</taxon>
        <taxon>Roseobacteraceae</taxon>
        <taxon>Ruegeria</taxon>
    </lineage>
</organism>
<evidence type="ECO:0000256" key="1">
    <source>
        <dbReference type="ARBA" id="ARBA00010945"/>
    </source>
</evidence>
<dbReference type="PANTHER" id="PTHR35369">
    <property type="entry name" value="BLR3025 PROTEIN-RELATED"/>
    <property type="match status" value="1"/>
</dbReference>
<evidence type="ECO:0000259" key="8">
    <source>
        <dbReference type="Pfam" id="PF11799"/>
    </source>
</evidence>
<comment type="catalytic activity">
    <reaction evidence="6">
        <text>DNA(n) + a 2'-deoxyribonucleoside 5'-triphosphate = DNA(n+1) + diphosphate</text>
        <dbReference type="Rhea" id="RHEA:22508"/>
        <dbReference type="Rhea" id="RHEA-COMP:17339"/>
        <dbReference type="Rhea" id="RHEA-COMP:17340"/>
        <dbReference type="ChEBI" id="CHEBI:33019"/>
        <dbReference type="ChEBI" id="CHEBI:61560"/>
        <dbReference type="ChEBI" id="CHEBI:173112"/>
        <dbReference type="EC" id="2.7.7.7"/>
    </reaction>
</comment>
<dbReference type="InterPro" id="IPR017961">
    <property type="entry name" value="DNA_pol_Y-fam_little_finger"/>
</dbReference>
<proteinExistence type="inferred from homology"/>
<dbReference type="GO" id="GO:0006281">
    <property type="term" value="P:DNA repair"/>
    <property type="evidence" value="ECO:0007669"/>
    <property type="project" value="InterPro"/>
</dbReference>
<dbReference type="Pfam" id="PF00817">
    <property type="entry name" value="IMS"/>
    <property type="match status" value="1"/>
</dbReference>
<dbReference type="Gene3D" id="3.40.1170.60">
    <property type="match status" value="1"/>
</dbReference>
<comment type="subunit">
    <text evidence="2">Monomer.</text>
</comment>
<dbReference type="InterPro" id="IPR043502">
    <property type="entry name" value="DNA/RNA_pol_sf"/>
</dbReference>
<keyword evidence="10" id="KW-1185">Reference proteome</keyword>
<evidence type="ECO:0000256" key="6">
    <source>
        <dbReference type="ARBA" id="ARBA00049244"/>
    </source>
</evidence>
<evidence type="ECO:0000256" key="4">
    <source>
        <dbReference type="ARBA" id="ARBA00022763"/>
    </source>
</evidence>
<dbReference type="EC" id="2.7.7.7" evidence="3"/>
<dbReference type="InterPro" id="IPR050356">
    <property type="entry name" value="SulA_CellDiv_inhibitor"/>
</dbReference>
<protein>
    <recommendedName>
        <fullName evidence="3">DNA-directed DNA polymerase</fullName>
        <ecNumber evidence="3">2.7.7.7</ecNumber>
    </recommendedName>
</protein>
<evidence type="ECO:0000256" key="3">
    <source>
        <dbReference type="ARBA" id="ARBA00012417"/>
    </source>
</evidence>
<evidence type="ECO:0000313" key="9">
    <source>
        <dbReference type="EMBL" id="SMO61265.1"/>
    </source>
</evidence>
<evidence type="ECO:0000256" key="5">
    <source>
        <dbReference type="ARBA" id="ARBA00025589"/>
    </source>
</evidence>
<comment type="similarity">
    <text evidence="1">Belongs to the DNA polymerase type-Y family.</text>
</comment>
<evidence type="ECO:0000256" key="2">
    <source>
        <dbReference type="ARBA" id="ARBA00011245"/>
    </source>
</evidence>
<dbReference type="EMBL" id="FXTE01000003">
    <property type="protein sequence ID" value="SMO61265.1"/>
    <property type="molecule type" value="Genomic_DNA"/>
</dbReference>
<gene>
    <name evidence="9" type="ORF">SAMN06265380_103137</name>
</gene>
<dbReference type="RefSeq" id="WP_142636239.1">
    <property type="nucleotide sequence ID" value="NZ_CANMDC010000003.1"/>
</dbReference>
<sequence>MFDGMQRRVVSLWFPRLASDRVLRRRLVNGPFVLTLKQQNANRIYCLNAQAAEQGLHQGMSYADARAFCPALQSCTADPQADMRFLHILRRWATRYCPWVGMEGEDGLVLDVTGSAHLFGGEEAMLADMRGRFARAGLWVQIGLGDTRGAAWALARYNEGVAASGNMLTALKSLPVAALRLDEKTSVALQRMGLRKIGTLAAAPRAPLTRRFGPGLLLRLDQALGAQPEAITPLSDPPHYAVRMTLPDSIGLLSDVMAGTERLLAQLCTKLKAQEMGARKLCMTLRRVDQDCQQVELRLARPLRDPQRILSLFERGLGEIDAGFGIDQMRLEATGVEALPVQQISHVSDHSKSRLDDLITRLGTRVGLENIQRFLPADSHIPEHSFIIAAAAYSNPSSGWSILNPRPLYLFPPEPIAATGPHPPARFRWRRMSLTTGHATGPERIAPEWWHQDESWRSGLRDYWRVETTQGRRLWLFYTPQNPGWFVQGEFA</sequence>
<reference evidence="9 10" key="1">
    <citation type="submission" date="2017-05" db="EMBL/GenBank/DDBJ databases">
        <authorList>
            <person name="Varghese N."/>
            <person name="Submissions S."/>
        </authorList>
    </citation>
    <scope>NUCLEOTIDE SEQUENCE [LARGE SCALE GENOMIC DNA]</scope>
    <source>
        <strain evidence="9 10">DSM 28009</strain>
    </source>
</reference>
<dbReference type="PANTHER" id="PTHR35369:SF2">
    <property type="entry name" value="BLR3025 PROTEIN"/>
    <property type="match status" value="1"/>
</dbReference>
<dbReference type="Proteomes" id="UP000319555">
    <property type="component" value="Unassembled WGS sequence"/>
</dbReference>